<dbReference type="Gene3D" id="3.40.50.720">
    <property type="entry name" value="NAD(P)-binding Rossmann-like Domain"/>
    <property type="match status" value="1"/>
</dbReference>
<keyword evidence="3" id="KW-1185">Reference proteome</keyword>
<feature type="region of interest" description="Disordered" evidence="1">
    <location>
        <begin position="1"/>
        <end position="24"/>
    </location>
</feature>
<proteinExistence type="predicted"/>
<gene>
    <name evidence="2" type="ORF">GGQ54_000329</name>
</gene>
<dbReference type="AlphaFoldDB" id="A0A7Z0IJP8"/>
<evidence type="ECO:0008006" key="4">
    <source>
        <dbReference type="Google" id="ProtNLM"/>
    </source>
</evidence>
<dbReference type="RefSeq" id="WP_179443800.1">
    <property type="nucleotide sequence ID" value="NZ_JACBZS010000001.1"/>
</dbReference>
<dbReference type="EMBL" id="JACBZS010000001">
    <property type="protein sequence ID" value="NYI69769.1"/>
    <property type="molecule type" value="Genomic_DNA"/>
</dbReference>
<feature type="compositionally biased region" description="Basic and acidic residues" evidence="1">
    <location>
        <begin position="1"/>
        <end position="11"/>
    </location>
</feature>
<evidence type="ECO:0000313" key="3">
    <source>
        <dbReference type="Proteomes" id="UP000527616"/>
    </source>
</evidence>
<accession>A0A7Z0IJP8</accession>
<evidence type="ECO:0000313" key="2">
    <source>
        <dbReference type="EMBL" id="NYI69769.1"/>
    </source>
</evidence>
<organism evidence="2 3">
    <name type="scientific">Naumannella cuiyingiana</name>
    <dbReference type="NCBI Taxonomy" id="1347891"/>
    <lineage>
        <taxon>Bacteria</taxon>
        <taxon>Bacillati</taxon>
        <taxon>Actinomycetota</taxon>
        <taxon>Actinomycetes</taxon>
        <taxon>Propionibacteriales</taxon>
        <taxon>Propionibacteriaceae</taxon>
        <taxon>Naumannella</taxon>
    </lineage>
</organism>
<protein>
    <recommendedName>
        <fullName evidence="4">Bacteriocin biosynthesis cyclodehydratase domain-containing protein</fullName>
    </recommendedName>
</protein>
<sequence>MRSDHDAEPRPRLPPGTPVLDRPDGVLQVGTGAGALLLDARARPLLAVLDGRSRREGLAARSGLPAAATAAIVDALAAAGLLAPRRPARPPVAVFGEALAERLAARLAAAGVAAEAYRHPVACTLPDPPAGATLALLAPAAAEVDRAITDTFTRDGLAQLIITVGADRARVGPLVLPGRSPCLRCLDLTRADRDPAWPTHAARLAVLPTEPAPALIEWAFGTALAAILAHQAGARPAVLGGMAELTVHDWLPVYRGFGAHPACGCGCDPAPGIGQN</sequence>
<comment type="caution">
    <text evidence="2">The sequence shown here is derived from an EMBL/GenBank/DDBJ whole genome shotgun (WGS) entry which is preliminary data.</text>
</comment>
<evidence type="ECO:0000256" key="1">
    <source>
        <dbReference type="SAM" id="MobiDB-lite"/>
    </source>
</evidence>
<name>A0A7Z0IJP8_9ACTN</name>
<reference evidence="2 3" key="1">
    <citation type="submission" date="2020-07" db="EMBL/GenBank/DDBJ databases">
        <title>Sequencing the genomes of 1000 actinobacteria strains.</title>
        <authorList>
            <person name="Klenk H.-P."/>
        </authorList>
    </citation>
    <scope>NUCLEOTIDE SEQUENCE [LARGE SCALE GENOMIC DNA]</scope>
    <source>
        <strain evidence="2 3">DSM 103164</strain>
    </source>
</reference>
<dbReference type="Proteomes" id="UP000527616">
    <property type="component" value="Unassembled WGS sequence"/>
</dbReference>